<evidence type="ECO:0000313" key="2">
    <source>
        <dbReference type="EMBL" id="GAA4299620.1"/>
    </source>
</evidence>
<protein>
    <submittedName>
        <fullName evidence="2">Uncharacterized protein</fullName>
    </submittedName>
</protein>
<dbReference type="Proteomes" id="UP001501207">
    <property type="component" value="Unassembled WGS sequence"/>
</dbReference>
<accession>A0ABP8FBE0</accession>
<comment type="caution">
    <text evidence="2">The sequence shown here is derived from an EMBL/GenBank/DDBJ whole genome shotgun (WGS) entry which is preliminary data.</text>
</comment>
<keyword evidence="3" id="KW-1185">Reference proteome</keyword>
<feature type="region of interest" description="Disordered" evidence="1">
    <location>
        <begin position="26"/>
        <end position="48"/>
    </location>
</feature>
<gene>
    <name evidence="2" type="ORF">GCM10023143_00040</name>
</gene>
<name>A0ABP8FBE0_9BACT</name>
<sequence>MVILTIPTSLKLSVRCSLIPGEFLLDDGEDEAGDPAEEKQRGARFGNEYPEITPGSVANYMKSGLAYMKCAIHTMKSRRIYLIQFP</sequence>
<evidence type="ECO:0000313" key="3">
    <source>
        <dbReference type="Proteomes" id="UP001501207"/>
    </source>
</evidence>
<organism evidence="2 3">
    <name type="scientific">Compostibacter hankyongensis</name>
    <dbReference type="NCBI Taxonomy" id="1007089"/>
    <lineage>
        <taxon>Bacteria</taxon>
        <taxon>Pseudomonadati</taxon>
        <taxon>Bacteroidota</taxon>
        <taxon>Chitinophagia</taxon>
        <taxon>Chitinophagales</taxon>
        <taxon>Chitinophagaceae</taxon>
        <taxon>Compostibacter</taxon>
    </lineage>
</organism>
<feature type="compositionally biased region" description="Acidic residues" evidence="1">
    <location>
        <begin position="26"/>
        <end position="35"/>
    </location>
</feature>
<reference evidence="3" key="1">
    <citation type="journal article" date="2019" name="Int. J. Syst. Evol. Microbiol.">
        <title>The Global Catalogue of Microorganisms (GCM) 10K type strain sequencing project: providing services to taxonomists for standard genome sequencing and annotation.</title>
        <authorList>
            <consortium name="The Broad Institute Genomics Platform"/>
            <consortium name="The Broad Institute Genome Sequencing Center for Infectious Disease"/>
            <person name="Wu L."/>
            <person name="Ma J."/>
        </authorList>
    </citation>
    <scope>NUCLEOTIDE SEQUENCE [LARGE SCALE GENOMIC DNA]</scope>
    <source>
        <strain evidence="3">JCM 17664</strain>
    </source>
</reference>
<proteinExistence type="predicted"/>
<evidence type="ECO:0000256" key="1">
    <source>
        <dbReference type="SAM" id="MobiDB-lite"/>
    </source>
</evidence>
<dbReference type="EMBL" id="BAABFN010000001">
    <property type="protein sequence ID" value="GAA4299620.1"/>
    <property type="molecule type" value="Genomic_DNA"/>
</dbReference>